<evidence type="ECO:0000313" key="2">
    <source>
        <dbReference type="EMBL" id="SMH72208.1"/>
    </source>
</evidence>
<keyword evidence="1" id="KW-1133">Transmembrane helix</keyword>
<accession>A0A2H1FHH1</accession>
<sequence length="139" mass="15300">MFAGAASLSFRYTILAGLFAVLIDSDHLIALTHLDALSRMSHSISFGIISVIVLMILFGKRNYLLGAAAIAGLLSHLSFDTFAGDAKFPLFVPFYNHQMSFPHETWIFFELAAVLSIGIVTILQRKPYKDTNSCSSIQL</sequence>
<dbReference type="EMBL" id="LT841358">
    <property type="protein sequence ID" value="SMH72208.1"/>
    <property type="molecule type" value="Genomic_DNA"/>
</dbReference>
<evidence type="ECO:0000256" key="1">
    <source>
        <dbReference type="SAM" id="Phobius"/>
    </source>
</evidence>
<dbReference type="AlphaFoldDB" id="A0A2H1FHH1"/>
<proteinExistence type="predicted"/>
<dbReference type="RefSeq" id="WP_157928028.1">
    <property type="nucleotide sequence ID" value="NZ_LT841358.1"/>
</dbReference>
<protein>
    <submittedName>
        <fullName evidence="2">Uncharacterized protein</fullName>
    </submittedName>
</protein>
<feature type="transmembrane region" description="Helical" evidence="1">
    <location>
        <begin position="63"/>
        <end position="83"/>
    </location>
</feature>
<keyword evidence="1" id="KW-0472">Membrane</keyword>
<dbReference type="OrthoDB" id="11716at2157"/>
<organism evidence="2 3">
    <name type="scientific">Candidatus Nitrosotalea okcheonensis</name>
    <dbReference type="NCBI Taxonomy" id="1903276"/>
    <lineage>
        <taxon>Archaea</taxon>
        <taxon>Nitrososphaerota</taxon>
        <taxon>Nitrososphaeria</taxon>
        <taxon>Nitrosotaleales</taxon>
        <taxon>Nitrosotaleaceae</taxon>
        <taxon>Nitrosotalea</taxon>
    </lineage>
</organism>
<feature type="transmembrane region" description="Helical" evidence="1">
    <location>
        <begin position="103"/>
        <end position="123"/>
    </location>
</feature>
<gene>
    <name evidence="2" type="ORF">NCS_30048</name>
</gene>
<feature type="transmembrane region" description="Helical" evidence="1">
    <location>
        <begin position="12"/>
        <end position="34"/>
    </location>
</feature>
<keyword evidence="3" id="KW-1185">Reference proteome</keyword>
<keyword evidence="1" id="KW-0812">Transmembrane</keyword>
<name>A0A2H1FHH1_9ARCH</name>
<reference evidence="3" key="1">
    <citation type="submission" date="2017-03" db="EMBL/GenBank/DDBJ databases">
        <authorList>
            <person name="Herbold C."/>
        </authorList>
    </citation>
    <scope>NUCLEOTIDE SEQUENCE [LARGE SCALE GENOMIC DNA]</scope>
</reference>
<feature type="transmembrane region" description="Helical" evidence="1">
    <location>
        <begin position="40"/>
        <end position="58"/>
    </location>
</feature>
<dbReference type="Proteomes" id="UP000230607">
    <property type="component" value="Chromosome 1"/>
</dbReference>
<evidence type="ECO:0000313" key="3">
    <source>
        <dbReference type="Proteomes" id="UP000230607"/>
    </source>
</evidence>